<reference evidence="1" key="1">
    <citation type="submission" date="2017-10" db="EMBL/GenBank/DDBJ databases">
        <title>Genome sequence of cellulolytic Lachnospiraceae bacterium XHS1971 isolated from hotspring sediment.</title>
        <authorList>
            <person name="Vasudevan G."/>
            <person name="Joshi A.J."/>
            <person name="Hivarkar S."/>
            <person name="Lanjekar V.B."/>
            <person name="Dhakephalkar P.K."/>
            <person name="Dagar S."/>
        </authorList>
    </citation>
    <scope>NUCLEOTIDE SEQUENCE</scope>
    <source>
        <strain evidence="1">XHS1971</strain>
    </source>
</reference>
<organism evidence="1 2">
    <name type="scientific">Sporanaerobium hydrogeniformans</name>
    <dbReference type="NCBI Taxonomy" id="3072179"/>
    <lineage>
        <taxon>Bacteria</taxon>
        <taxon>Bacillati</taxon>
        <taxon>Bacillota</taxon>
        <taxon>Clostridia</taxon>
        <taxon>Lachnospirales</taxon>
        <taxon>Lachnospiraceae</taxon>
        <taxon>Sporanaerobium</taxon>
    </lineage>
</organism>
<proteinExistence type="predicted"/>
<protein>
    <submittedName>
        <fullName evidence="1">Nitrate ABC transporter permease</fullName>
    </submittedName>
</protein>
<dbReference type="Proteomes" id="UP000224460">
    <property type="component" value="Unassembled WGS sequence"/>
</dbReference>
<evidence type="ECO:0000313" key="2">
    <source>
        <dbReference type="Proteomes" id="UP000224460"/>
    </source>
</evidence>
<evidence type="ECO:0000313" key="1">
    <source>
        <dbReference type="EMBL" id="PHV70859.1"/>
    </source>
</evidence>
<keyword evidence="2" id="KW-1185">Reference proteome</keyword>
<dbReference type="EMBL" id="PEDL01000007">
    <property type="protein sequence ID" value="PHV70859.1"/>
    <property type="molecule type" value="Genomic_DNA"/>
</dbReference>
<comment type="caution">
    <text evidence="1">The sequence shown here is derived from an EMBL/GenBank/DDBJ whole genome shotgun (WGS) entry which is preliminary data.</text>
</comment>
<gene>
    <name evidence="1" type="ORF">CS063_08835</name>
</gene>
<sequence length="255" mass="28954">MLHSTTPNKKKGYFLLSSFIWLFVWHLASIVIGKDILLVSPLVVLKTLFLLIKEVAFWTTISFSFTRIVGGFFLALLVGVSLAVLSSQFIFIRFLLNPLTAVISSTPIVSFIILALIWIPTRNLSLFIAFLMVLPIIYTNTLQGILNTDQKLLEMAEVFRIPLYRKIIYIYLPQVMPFFVSACSVGLGLCWKSGIAAEVIGLPTHSIGERLYEAKIYLSTSELFAWTFVIILISILFEKLFIYFLKKISERILAK</sequence>
<accession>A0AC61DC47</accession>
<name>A0AC61DC47_9FIRM</name>